<organism evidence="6 7">
    <name type="scientific">Pseudoclavibacter helvolus</name>
    <dbReference type="NCBI Taxonomy" id="255205"/>
    <lineage>
        <taxon>Bacteria</taxon>
        <taxon>Bacillati</taxon>
        <taxon>Actinomycetota</taxon>
        <taxon>Actinomycetes</taxon>
        <taxon>Micrococcales</taxon>
        <taxon>Microbacteriaceae</taxon>
        <taxon>Pseudoclavibacter</taxon>
    </lineage>
</organism>
<dbReference type="SUPFAM" id="SSF51658">
    <property type="entry name" value="Xylose isomerase-like"/>
    <property type="match status" value="1"/>
</dbReference>
<dbReference type="PIRSF" id="PIRSF006241">
    <property type="entry name" value="HyI"/>
    <property type="match status" value="1"/>
</dbReference>
<evidence type="ECO:0000313" key="6">
    <source>
        <dbReference type="EMBL" id="MBB2959053.1"/>
    </source>
</evidence>
<dbReference type="PANTHER" id="PTHR43489">
    <property type="entry name" value="ISOMERASE"/>
    <property type="match status" value="1"/>
</dbReference>
<dbReference type="AlphaFoldDB" id="A0A7W4URJ5"/>
<dbReference type="EMBL" id="JACHWJ010000005">
    <property type="protein sequence ID" value="MBB2959053.1"/>
    <property type="molecule type" value="Genomic_DNA"/>
</dbReference>
<comment type="similarity">
    <text evidence="3">Belongs to the hyi family.</text>
</comment>
<dbReference type="InterPro" id="IPR050417">
    <property type="entry name" value="Sugar_Epim/Isomerase"/>
</dbReference>
<feature type="domain" description="Xylose isomerase-like TIM barrel" evidence="5">
    <location>
        <begin position="59"/>
        <end position="258"/>
    </location>
</feature>
<evidence type="ECO:0000256" key="1">
    <source>
        <dbReference type="ARBA" id="ARBA00023235"/>
    </source>
</evidence>
<evidence type="ECO:0000256" key="2">
    <source>
        <dbReference type="ARBA" id="ARBA00023277"/>
    </source>
</evidence>
<feature type="active site" description="Proton donor/acceptor" evidence="4">
    <location>
        <position position="155"/>
    </location>
</feature>
<sequence>MSAAVAGTDAGSSAASPFVLAACAEMLFLDLPFEERVRRIDEAGFEVEIWRWWEKDLESLVATGATFGSMSGYIRGELIDPDGADAIVATARESLEAAQVLNVPRLVIHGTGLDNNGLPVRPSAHTTPADWLAALRTLERLAKLGEEYGKVFTLENLNHAVDHPGVPFNRASDTIALVAAVDSPHLRLNLDLYHAQIGEGDLVDLCGRALPYIGEIQVADVPGRCEPGTGEIHYPRVARALDELGYTGVVAMEAFASADSDLALRRFREAFSIGV</sequence>
<dbReference type="Pfam" id="PF01261">
    <property type="entry name" value="AP_endonuc_2"/>
    <property type="match status" value="1"/>
</dbReference>
<feature type="active site" description="Proton donor/acceptor" evidence="4">
    <location>
        <position position="253"/>
    </location>
</feature>
<accession>A0A7W4URJ5</accession>
<keyword evidence="1 3" id="KW-0413">Isomerase</keyword>
<evidence type="ECO:0000259" key="5">
    <source>
        <dbReference type="Pfam" id="PF01261"/>
    </source>
</evidence>
<evidence type="ECO:0000313" key="7">
    <source>
        <dbReference type="Proteomes" id="UP000545286"/>
    </source>
</evidence>
<dbReference type="OrthoDB" id="9786584at2"/>
<evidence type="ECO:0000256" key="3">
    <source>
        <dbReference type="PIRNR" id="PIRNR006241"/>
    </source>
</evidence>
<keyword evidence="7" id="KW-1185">Reference proteome</keyword>
<proteinExistence type="inferred from homology"/>
<dbReference type="InterPro" id="IPR036237">
    <property type="entry name" value="Xyl_isomerase-like_sf"/>
</dbReference>
<keyword evidence="2" id="KW-0119">Carbohydrate metabolism</keyword>
<dbReference type="GO" id="GO:0008903">
    <property type="term" value="F:hydroxypyruvate isomerase activity"/>
    <property type="evidence" value="ECO:0007669"/>
    <property type="project" value="UniProtKB-EC"/>
</dbReference>
<evidence type="ECO:0000256" key="4">
    <source>
        <dbReference type="PIRSR" id="PIRSR006241-50"/>
    </source>
</evidence>
<reference evidence="6 7" key="1">
    <citation type="submission" date="2020-08" db="EMBL/GenBank/DDBJ databases">
        <title>Sequencing the genomes of 1000 actinobacteria strains.</title>
        <authorList>
            <person name="Klenk H.-P."/>
        </authorList>
    </citation>
    <scope>NUCLEOTIDE SEQUENCE [LARGE SCALE GENOMIC DNA]</scope>
    <source>
        <strain evidence="6 7">DSM 20419</strain>
    </source>
</reference>
<dbReference type="Proteomes" id="UP000545286">
    <property type="component" value="Unassembled WGS sequence"/>
</dbReference>
<dbReference type="RefSeq" id="WP_068481709.1">
    <property type="nucleotide sequence ID" value="NZ_CZJS01000122.1"/>
</dbReference>
<dbReference type="Gene3D" id="3.20.20.150">
    <property type="entry name" value="Divalent-metal-dependent TIM barrel enzymes"/>
    <property type="match status" value="1"/>
</dbReference>
<name>A0A7W4URJ5_9MICO</name>
<protein>
    <submittedName>
        <fullName evidence="6">Hydroxypyruvate isomerase</fullName>
        <ecNumber evidence="6">5.3.1.22</ecNumber>
    </submittedName>
</protein>
<dbReference type="InterPro" id="IPR013022">
    <property type="entry name" value="Xyl_isomerase-like_TIM-brl"/>
</dbReference>
<dbReference type="EC" id="5.3.1.22" evidence="6"/>
<dbReference type="InterPro" id="IPR026040">
    <property type="entry name" value="HyI-like"/>
</dbReference>
<keyword evidence="6" id="KW-0670">Pyruvate</keyword>
<comment type="caution">
    <text evidence="6">The sequence shown here is derived from an EMBL/GenBank/DDBJ whole genome shotgun (WGS) entry which is preliminary data.</text>
</comment>
<gene>
    <name evidence="6" type="ORF">FHX72_003205</name>
</gene>